<reference evidence="4 5" key="1">
    <citation type="journal article" date="2017" name="ISME J.">
        <title>Potential for microbial H2 and metal transformations associated with novel bacteria and archaea in deep terrestrial subsurface sediments.</title>
        <authorList>
            <person name="Hernsdorf A.W."/>
            <person name="Amano Y."/>
            <person name="Miyakawa K."/>
            <person name="Ise K."/>
            <person name="Suzuki Y."/>
            <person name="Anantharaman K."/>
            <person name="Probst A."/>
            <person name="Burstein D."/>
            <person name="Thomas B.C."/>
            <person name="Banfield J.F."/>
        </authorList>
    </citation>
    <scope>NUCLEOTIDE SEQUENCE [LARGE SCALE GENOMIC DNA]</scope>
    <source>
        <strain evidence="4">HGW-Wallbacteria-1</strain>
    </source>
</reference>
<evidence type="ECO:0000259" key="3">
    <source>
        <dbReference type="PROSITE" id="PS01031"/>
    </source>
</evidence>
<evidence type="ECO:0000256" key="2">
    <source>
        <dbReference type="RuleBase" id="RU003616"/>
    </source>
</evidence>
<dbReference type="InterPro" id="IPR002068">
    <property type="entry name" value="A-crystallin/Hsp20_dom"/>
</dbReference>
<dbReference type="SUPFAM" id="SSF49764">
    <property type="entry name" value="HSP20-like chaperones"/>
    <property type="match status" value="1"/>
</dbReference>
<evidence type="ECO:0000313" key="4">
    <source>
        <dbReference type="EMBL" id="PKK87219.1"/>
    </source>
</evidence>
<accession>A0A2N1PFW3</accession>
<proteinExistence type="inferred from homology"/>
<name>A0A2N1PFW3_9BACT</name>
<evidence type="ECO:0000313" key="5">
    <source>
        <dbReference type="Proteomes" id="UP000233256"/>
    </source>
</evidence>
<dbReference type="AlphaFoldDB" id="A0A2N1PFW3"/>
<dbReference type="PANTHER" id="PTHR11527">
    <property type="entry name" value="HEAT-SHOCK PROTEIN 20 FAMILY MEMBER"/>
    <property type="match status" value="1"/>
</dbReference>
<organism evidence="4 5">
    <name type="scientific">Candidatus Wallbacteria bacterium HGW-Wallbacteria-1</name>
    <dbReference type="NCBI Taxonomy" id="2013854"/>
    <lineage>
        <taxon>Bacteria</taxon>
        <taxon>Candidatus Walliibacteriota</taxon>
    </lineage>
</organism>
<dbReference type="Gene3D" id="2.60.40.790">
    <property type="match status" value="1"/>
</dbReference>
<protein>
    <submittedName>
        <fullName evidence="4">Hsp20/alpha crystallin family protein</fullName>
    </submittedName>
</protein>
<dbReference type="Pfam" id="PF00011">
    <property type="entry name" value="HSP20"/>
    <property type="match status" value="1"/>
</dbReference>
<sequence length="146" mass="16605">MKYVVSRNSNPVSVARDFDSLFNSLWNNWGVPSTKVPSVDIWEDEKAYVLEAELPGYSEKDVEVHVDKHVLKISSMCEAEKETKTEKEGPNYLVRERSCRGFERSFTLPEGINEDSIEGVFKNGVLKLTMPKVPATQPKKIDVKIK</sequence>
<evidence type="ECO:0000256" key="1">
    <source>
        <dbReference type="PROSITE-ProRule" id="PRU00285"/>
    </source>
</evidence>
<feature type="domain" description="SHSP" evidence="3">
    <location>
        <begin position="30"/>
        <end position="146"/>
    </location>
</feature>
<comment type="similarity">
    <text evidence="1 2">Belongs to the small heat shock protein (HSP20) family.</text>
</comment>
<dbReference type="PROSITE" id="PS01031">
    <property type="entry name" value="SHSP"/>
    <property type="match status" value="1"/>
</dbReference>
<dbReference type="EMBL" id="PGXC01000190">
    <property type="protein sequence ID" value="PKK87219.1"/>
    <property type="molecule type" value="Genomic_DNA"/>
</dbReference>
<comment type="caution">
    <text evidence="4">The sequence shown here is derived from an EMBL/GenBank/DDBJ whole genome shotgun (WGS) entry which is preliminary data.</text>
</comment>
<dbReference type="Proteomes" id="UP000233256">
    <property type="component" value="Unassembled WGS sequence"/>
</dbReference>
<dbReference type="CDD" id="cd06464">
    <property type="entry name" value="ACD_sHsps-like"/>
    <property type="match status" value="1"/>
</dbReference>
<gene>
    <name evidence="4" type="ORF">CVV64_22505</name>
</gene>
<dbReference type="InterPro" id="IPR008978">
    <property type="entry name" value="HSP20-like_chaperone"/>
</dbReference>
<dbReference type="InterPro" id="IPR031107">
    <property type="entry name" value="Small_HSP"/>
</dbReference>